<dbReference type="EMBL" id="BAAADM010000020">
    <property type="protein sequence ID" value="GAA0433865.1"/>
    <property type="molecule type" value="Genomic_DNA"/>
</dbReference>
<feature type="transmembrane region" description="Helical" evidence="1">
    <location>
        <begin position="114"/>
        <end position="147"/>
    </location>
</feature>
<evidence type="ECO:0000256" key="1">
    <source>
        <dbReference type="SAM" id="Phobius"/>
    </source>
</evidence>
<dbReference type="InterPro" id="IPR025509">
    <property type="entry name" value="DUF4396"/>
</dbReference>
<accession>A0ABN0Z5M0</accession>
<protein>
    <submittedName>
        <fullName evidence="3">DUF4396 domain-containing protein</fullName>
    </submittedName>
</protein>
<evidence type="ECO:0000313" key="4">
    <source>
        <dbReference type="Proteomes" id="UP001501459"/>
    </source>
</evidence>
<keyword evidence="1" id="KW-0472">Membrane</keyword>
<dbReference type="Pfam" id="PF14342">
    <property type="entry name" value="DUF4396"/>
    <property type="match status" value="1"/>
</dbReference>
<feature type="transmembrane region" description="Helical" evidence="1">
    <location>
        <begin position="201"/>
        <end position="225"/>
    </location>
</feature>
<comment type="caution">
    <text evidence="3">The sequence shown here is derived from an EMBL/GenBank/DDBJ whole genome shotgun (WGS) entry which is preliminary data.</text>
</comment>
<proteinExistence type="predicted"/>
<evidence type="ECO:0000313" key="3">
    <source>
        <dbReference type="EMBL" id="GAA0433865.1"/>
    </source>
</evidence>
<feature type="transmembrane region" description="Helical" evidence="1">
    <location>
        <begin position="168"/>
        <end position="189"/>
    </location>
</feature>
<keyword evidence="4" id="KW-1185">Reference proteome</keyword>
<dbReference type="RefSeq" id="WP_343751342.1">
    <property type="nucleotide sequence ID" value="NZ_BAAADM010000020.1"/>
</dbReference>
<reference evidence="3 4" key="1">
    <citation type="journal article" date="2019" name="Int. J. Syst. Evol. Microbiol.">
        <title>The Global Catalogue of Microorganisms (GCM) 10K type strain sequencing project: providing services to taxonomists for standard genome sequencing and annotation.</title>
        <authorList>
            <consortium name="The Broad Institute Genomics Platform"/>
            <consortium name="The Broad Institute Genome Sequencing Center for Infectious Disease"/>
            <person name="Wu L."/>
            <person name="Ma J."/>
        </authorList>
    </citation>
    <scope>NUCLEOTIDE SEQUENCE [LARGE SCALE GENOMIC DNA]</scope>
    <source>
        <strain evidence="3 4">JCM 12149</strain>
    </source>
</reference>
<keyword evidence="1" id="KW-0812">Transmembrane</keyword>
<keyword evidence="1" id="KW-1133">Transmembrane helix</keyword>
<feature type="transmembrane region" description="Helical" evidence="1">
    <location>
        <begin position="39"/>
        <end position="57"/>
    </location>
</feature>
<dbReference type="Proteomes" id="UP001501459">
    <property type="component" value="Unassembled WGS sequence"/>
</dbReference>
<sequence>MTWLEVVSWIAIGIGFLQAIIIAIDVIRHPQRMMPVMTVVWPLTGLYFPIAGIWAYYGLGRAKAVSTDEKKGDKKNGDHHDHKEKPFWQSVFVSTTHCSSGCSLGDMIGAPLVYVTGFTIAGITLFADYAVEFVLAYLFGIAFQYYGMGFKKHENPGKALKNAIKADTWSLIAFEVGMFGWMALVHYVFFVTNVPDPDTALFWFMMQLAMMVGFCTSYPVNWWLVKTGIKHAM</sequence>
<feature type="transmembrane region" description="Helical" evidence="1">
    <location>
        <begin position="6"/>
        <end position="27"/>
    </location>
</feature>
<evidence type="ECO:0000259" key="2">
    <source>
        <dbReference type="Pfam" id="PF14342"/>
    </source>
</evidence>
<name>A0ABN0Z5M0_9BACI</name>
<gene>
    <name evidence="3" type="ORF">GCM10008983_08040</name>
</gene>
<organism evidence="3 4">
    <name type="scientific">Lentibacillus halophilus</name>
    <dbReference type="NCBI Taxonomy" id="295065"/>
    <lineage>
        <taxon>Bacteria</taxon>
        <taxon>Bacillati</taxon>
        <taxon>Bacillota</taxon>
        <taxon>Bacilli</taxon>
        <taxon>Bacillales</taxon>
        <taxon>Bacillaceae</taxon>
        <taxon>Lentibacillus</taxon>
    </lineage>
</organism>
<feature type="domain" description="DUF4396" evidence="2">
    <location>
        <begin position="88"/>
        <end position="230"/>
    </location>
</feature>